<evidence type="ECO:0000313" key="2">
    <source>
        <dbReference type="Proteomes" id="UP000009071"/>
    </source>
</evidence>
<dbReference type="EMBL" id="AP010904">
    <property type="protein sequence ID" value="BAH74204.1"/>
    <property type="molecule type" value="Genomic_DNA"/>
</dbReference>
<sequence>MPTTILQANVIERALNEAARPFFSHTSRDIDPTKFKKSDVPHWEGGAISWEELVEIEPDLRWMLQAIKLIRRPKAPASFCANRIWYCCFKPRLLQLVGHSCRRKNSALRSSAAYDTAYQKLYNALPDCRNCGC</sequence>
<dbReference type="Proteomes" id="UP000009071">
    <property type="component" value="Chromosome"/>
</dbReference>
<dbReference type="KEGG" id="dma:DMR_07130"/>
<dbReference type="AlphaFoldDB" id="C4XJ40"/>
<evidence type="ECO:0000313" key="1">
    <source>
        <dbReference type="EMBL" id="BAH74204.1"/>
    </source>
</evidence>
<dbReference type="RefSeq" id="WP_012750279.1">
    <property type="nucleotide sequence ID" value="NC_012796.1"/>
</dbReference>
<name>C4XJ40_SOLM1</name>
<dbReference type="HOGENOM" id="CLU_157122_0_0_7"/>
<accession>C4XJ40</accession>
<keyword evidence="2" id="KW-1185">Reference proteome</keyword>
<proteinExistence type="predicted"/>
<organism evidence="1 2">
    <name type="scientific">Solidesulfovibrio magneticus (strain ATCC 700980 / DSM 13731 / RS-1)</name>
    <name type="common">Desulfovibrio magneticus</name>
    <dbReference type="NCBI Taxonomy" id="573370"/>
    <lineage>
        <taxon>Bacteria</taxon>
        <taxon>Pseudomonadati</taxon>
        <taxon>Thermodesulfobacteriota</taxon>
        <taxon>Desulfovibrionia</taxon>
        <taxon>Desulfovibrionales</taxon>
        <taxon>Desulfovibrionaceae</taxon>
        <taxon>Solidesulfovibrio</taxon>
    </lineage>
</organism>
<gene>
    <name evidence="1" type="ordered locus">DMR_07130</name>
</gene>
<reference evidence="1 2" key="1">
    <citation type="journal article" date="2009" name="Genome Res.">
        <title>Whole genome sequence of Desulfovibrio magneticus strain RS-1 revealed common gene clusters in magnetotactic bacteria.</title>
        <authorList>
            <person name="Nakazawa H."/>
            <person name="Arakaki A."/>
            <person name="Narita-Yamada S."/>
            <person name="Yashiro I."/>
            <person name="Jinno K."/>
            <person name="Aoki N."/>
            <person name="Tsuruyama A."/>
            <person name="Okamura Y."/>
            <person name="Tanikawa S."/>
            <person name="Fujita N."/>
            <person name="Takeyama H."/>
            <person name="Matsunaga T."/>
        </authorList>
    </citation>
    <scope>NUCLEOTIDE SEQUENCE [LARGE SCALE GENOMIC DNA]</scope>
    <source>
        <strain evidence="2">ATCC 700980 / DSM 13731 / RS-1</strain>
    </source>
</reference>
<dbReference type="eggNOG" id="ENOG5033K95">
    <property type="taxonomic scope" value="Bacteria"/>
</dbReference>
<protein>
    <submittedName>
        <fullName evidence="1">Uncharacterized protein</fullName>
    </submittedName>
</protein>